<name>A0A0G1S072_9BACT</name>
<proteinExistence type="predicted"/>
<organism evidence="1 2">
    <name type="scientific">Candidatus Amesbacteria bacterium GW2011_GWA1_47_16</name>
    <dbReference type="NCBI Taxonomy" id="1618353"/>
    <lineage>
        <taxon>Bacteria</taxon>
        <taxon>Candidatus Amesiibacteriota</taxon>
    </lineage>
</organism>
<sequence>MCYNCGCGIPDDDMGQPDEAITEATFEKAAKGFGMTLEETKQEVLKMLQKQIKEKTIHR</sequence>
<dbReference type="EMBL" id="LCNV01000041">
    <property type="protein sequence ID" value="KKU62924.1"/>
    <property type="molecule type" value="Genomic_DNA"/>
</dbReference>
<gene>
    <name evidence="1" type="ORF">UX87_C0041G0005</name>
</gene>
<dbReference type="AlphaFoldDB" id="A0A0G1S072"/>
<dbReference type="Proteomes" id="UP000034364">
    <property type="component" value="Unassembled WGS sequence"/>
</dbReference>
<reference evidence="1 2" key="1">
    <citation type="journal article" date="2015" name="Nature">
        <title>rRNA introns, odd ribosomes, and small enigmatic genomes across a large radiation of phyla.</title>
        <authorList>
            <person name="Brown C.T."/>
            <person name="Hug L.A."/>
            <person name="Thomas B.C."/>
            <person name="Sharon I."/>
            <person name="Castelle C.J."/>
            <person name="Singh A."/>
            <person name="Wilkins M.J."/>
            <person name="Williams K.H."/>
            <person name="Banfield J.F."/>
        </authorList>
    </citation>
    <scope>NUCLEOTIDE SEQUENCE [LARGE SCALE GENOMIC DNA]</scope>
</reference>
<evidence type="ECO:0000313" key="1">
    <source>
        <dbReference type="EMBL" id="KKU62924.1"/>
    </source>
</evidence>
<comment type="caution">
    <text evidence="1">The sequence shown here is derived from an EMBL/GenBank/DDBJ whole genome shotgun (WGS) entry which is preliminary data.</text>
</comment>
<protein>
    <submittedName>
        <fullName evidence="1">Uncharacterized protein</fullName>
    </submittedName>
</protein>
<evidence type="ECO:0000313" key="2">
    <source>
        <dbReference type="Proteomes" id="UP000034364"/>
    </source>
</evidence>
<accession>A0A0G1S072</accession>